<dbReference type="Proteomes" id="UP001163255">
    <property type="component" value="Chromosome"/>
</dbReference>
<name>A0ABY6GW15_9GAMM</name>
<evidence type="ECO:0000313" key="2">
    <source>
        <dbReference type="Proteomes" id="UP001163255"/>
    </source>
</evidence>
<evidence type="ECO:0000313" key="1">
    <source>
        <dbReference type="EMBL" id="UYM16243.1"/>
    </source>
</evidence>
<protein>
    <recommendedName>
        <fullName evidence="3">Transposase</fullName>
    </recommendedName>
</protein>
<sequence>MNDGVKLEVDSFDGKIHVEWEPEASVTPMGQLPFFIQFLKTGHRFEPWINDCPLTYKSPNAPQKVDVIGSLMLSILSGHKRYAHIGTIIGDKVNAQLLGMKKIVSDDSARRGLKKIDEDEGVEWMQKHLHLCFDPLLTIPWIMDVDVTVKTIYGHQEGAVNGYNPMALT</sequence>
<dbReference type="EMBL" id="CP103300">
    <property type="protein sequence ID" value="UYM16243.1"/>
    <property type="molecule type" value="Genomic_DNA"/>
</dbReference>
<accession>A0ABY6GW15</accession>
<evidence type="ECO:0008006" key="3">
    <source>
        <dbReference type="Google" id="ProtNLM"/>
    </source>
</evidence>
<organism evidence="1 2">
    <name type="scientific">Endozoicomonas euniceicola</name>
    <dbReference type="NCBI Taxonomy" id="1234143"/>
    <lineage>
        <taxon>Bacteria</taxon>
        <taxon>Pseudomonadati</taxon>
        <taxon>Pseudomonadota</taxon>
        <taxon>Gammaproteobacteria</taxon>
        <taxon>Oceanospirillales</taxon>
        <taxon>Endozoicomonadaceae</taxon>
        <taxon>Endozoicomonas</taxon>
    </lineage>
</organism>
<gene>
    <name evidence="1" type="ORF">NX720_26180</name>
</gene>
<reference evidence="1" key="1">
    <citation type="submission" date="2022-10" db="EMBL/GenBank/DDBJ databases">
        <title>Completed Genome Sequence of two octocoral isolated bacterium, Endozoicomonas euniceicola EF212T and Endozoicomonas gorgoniicola PS125T.</title>
        <authorList>
            <person name="Chiou Y.-J."/>
            <person name="Chen Y.-H."/>
        </authorList>
    </citation>
    <scope>NUCLEOTIDE SEQUENCE</scope>
    <source>
        <strain evidence="1">EF212</strain>
    </source>
</reference>
<dbReference type="RefSeq" id="WP_262598546.1">
    <property type="nucleotide sequence ID" value="NZ_CP103300.1"/>
</dbReference>
<proteinExistence type="predicted"/>
<keyword evidence="2" id="KW-1185">Reference proteome</keyword>